<keyword evidence="3" id="KW-0862">Zinc</keyword>
<dbReference type="SUPFAM" id="SSF57850">
    <property type="entry name" value="RING/U-box"/>
    <property type="match status" value="1"/>
</dbReference>
<name>A0A7S2TZN2_9EUKA</name>
<dbReference type="InterPro" id="IPR051834">
    <property type="entry name" value="RING_finger_E3_ligase"/>
</dbReference>
<evidence type="ECO:0000256" key="5">
    <source>
        <dbReference type="SAM" id="MobiDB-lite"/>
    </source>
</evidence>
<protein>
    <recommendedName>
        <fullName evidence="6">RING-type domain-containing protein</fullName>
    </recommendedName>
</protein>
<dbReference type="InterPro" id="IPR013083">
    <property type="entry name" value="Znf_RING/FYVE/PHD"/>
</dbReference>
<proteinExistence type="predicted"/>
<dbReference type="InterPro" id="IPR001841">
    <property type="entry name" value="Znf_RING"/>
</dbReference>
<dbReference type="AlphaFoldDB" id="A0A7S2TZN2"/>
<dbReference type="Pfam" id="PF13639">
    <property type="entry name" value="zf-RING_2"/>
    <property type="match status" value="1"/>
</dbReference>
<dbReference type="PROSITE" id="PS50089">
    <property type="entry name" value="ZF_RING_2"/>
    <property type="match status" value="1"/>
</dbReference>
<dbReference type="PANTHER" id="PTHR45931">
    <property type="entry name" value="SI:CH211-59O9.10"/>
    <property type="match status" value="1"/>
</dbReference>
<evidence type="ECO:0000256" key="2">
    <source>
        <dbReference type="ARBA" id="ARBA00022771"/>
    </source>
</evidence>
<dbReference type="GO" id="GO:0006511">
    <property type="term" value="P:ubiquitin-dependent protein catabolic process"/>
    <property type="evidence" value="ECO:0007669"/>
    <property type="project" value="TreeGrafter"/>
</dbReference>
<evidence type="ECO:0000256" key="3">
    <source>
        <dbReference type="ARBA" id="ARBA00022833"/>
    </source>
</evidence>
<evidence type="ECO:0000259" key="6">
    <source>
        <dbReference type="PROSITE" id="PS50089"/>
    </source>
</evidence>
<dbReference type="PANTHER" id="PTHR45931:SF3">
    <property type="entry name" value="RING ZINC FINGER-CONTAINING PROTEIN"/>
    <property type="match status" value="1"/>
</dbReference>
<feature type="domain" description="RING-type" evidence="6">
    <location>
        <begin position="270"/>
        <end position="311"/>
    </location>
</feature>
<evidence type="ECO:0000313" key="7">
    <source>
        <dbReference type="EMBL" id="CAD9774631.1"/>
    </source>
</evidence>
<dbReference type="GO" id="GO:0008270">
    <property type="term" value="F:zinc ion binding"/>
    <property type="evidence" value="ECO:0007669"/>
    <property type="project" value="UniProtKB-KW"/>
</dbReference>
<keyword evidence="1" id="KW-0479">Metal-binding</keyword>
<dbReference type="EMBL" id="HBHP01030232">
    <property type="protein sequence ID" value="CAD9774631.1"/>
    <property type="molecule type" value="Transcribed_RNA"/>
</dbReference>
<evidence type="ECO:0000256" key="1">
    <source>
        <dbReference type="ARBA" id="ARBA00022723"/>
    </source>
</evidence>
<sequence>MGTACSAERYEPSPTAGRQEGDEKGQADGGNPGRDIYLVTVPHGAVPGQQLLINTAQGQMRVQIPPGVGPGQQFRASVPRIARSPNRAGALSAIPVDNPFQSNNNYRAFEVRGAGSSIVNGIYEATSQVDGVRAYRKIGTNIMLHRFPNMDRSGTSVWWIADWGEGQRPADGDDTDYYFASSSLATPPQHGWSVDNGCAGDQPPPIVIPCGGQRGGQQQRIYQQAIQPSRSGAPLNVIRSLPESKYKKLVKPEAEGDQKDKNDRATNDMCCICLSDFKEGDSIIRLPCLHIFHSDEISKWLMKNHRCPLCQTSVLRGFMPIEDSKANGH</sequence>
<dbReference type="GO" id="GO:0005634">
    <property type="term" value="C:nucleus"/>
    <property type="evidence" value="ECO:0007669"/>
    <property type="project" value="TreeGrafter"/>
</dbReference>
<reference evidence="7" key="1">
    <citation type="submission" date="2021-01" db="EMBL/GenBank/DDBJ databases">
        <authorList>
            <person name="Corre E."/>
            <person name="Pelletier E."/>
            <person name="Niang G."/>
            <person name="Scheremetjew M."/>
            <person name="Finn R."/>
            <person name="Kale V."/>
            <person name="Holt S."/>
            <person name="Cochrane G."/>
            <person name="Meng A."/>
            <person name="Brown T."/>
            <person name="Cohen L."/>
        </authorList>
    </citation>
    <scope>NUCLEOTIDE SEQUENCE</scope>
    <source>
        <strain evidence="7">CCMP622</strain>
    </source>
</reference>
<dbReference type="SMART" id="SM00184">
    <property type="entry name" value="RING"/>
    <property type="match status" value="1"/>
</dbReference>
<dbReference type="Gene3D" id="3.30.40.10">
    <property type="entry name" value="Zinc/RING finger domain, C3HC4 (zinc finger)"/>
    <property type="match status" value="1"/>
</dbReference>
<organism evidence="7">
    <name type="scientific">Lotharella oceanica</name>
    <dbReference type="NCBI Taxonomy" id="641309"/>
    <lineage>
        <taxon>Eukaryota</taxon>
        <taxon>Sar</taxon>
        <taxon>Rhizaria</taxon>
        <taxon>Cercozoa</taxon>
        <taxon>Chlorarachniophyceae</taxon>
        <taxon>Lotharella</taxon>
    </lineage>
</organism>
<dbReference type="GO" id="GO:0061630">
    <property type="term" value="F:ubiquitin protein ligase activity"/>
    <property type="evidence" value="ECO:0007669"/>
    <property type="project" value="TreeGrafter"/>
</dbReference>
<accession>A0A7S2TZN2</accession>
<evidence type="ECO:0000256" key="4">
    <source>
        <dbReference type="PROSITE-ProRule" id="PRU00175"/>
    </source>
</evidence>
<keyword evidence="2 4" id="KW-0863">Zinc-finger</keyword>
<gene>
    <name evidence="7" type="ORF">LSP00402_LOCUS18625</name>
</gene>
<feature type="region of interest" description="Disordered" evidence="5">
    <location>
        <begin position="1"/>
        <end position="35"/>
    </location>
</feature>